<dbReference type="NCBIfam" id="TIGR00614">
    <property type="entry name" value="recQ_fam"/>
    <property type="match status" value="1"/>
</dbReference>
<dbReference type="EC" id="5.6.2.4" evidence="10"/>
<dbReference type="SUPFAM" id="SSF52540">
    <property type="entry name" value="P-loop containing nucleoside triphosphate hydrolases"/>
    <property type="match status" value="1"/>
</dbReference>
<dbReference type="InterPro" id="IPR036388">
    <property type="entry name" value="WH-like_DNA-bd_sf"/>
</dbReference>
<sequence>MSIPRFSWHPQARHLLRTLFKLECLRNAQEAAIAHVMSERPTIAIMPTGSGKSLCYQLPALLLPGCTLVVSPLIALMKDQCDKLQTLGIAAFQLNSALSAEEIDAAEQAIAAGKAKIVFITPERLATEAFLALITTQTVSLLAVDEAHCISQWGHDFRPAFLEIGRVAKRLGNPRLLALTATAPDQVVEDIAEQLGMKHPAVVDSGVFRPNLYYRVEQVVNDEEKLQRVLSLVAEASGYGIVYCATVAAVEAVYQALMEAGESVTRYHGRLSAKARHENQDAFMDGQVRVMVATNAFGLGIDKSDIRFVIHYQMPSGLDAYYQESGRGGRDGGTCDCVLLYQYRDKTVQRFFMAGRYPSFDAVEAIYRALLNPPQGGTAWTMESLCDHLDCPRSKLQVALSLLRREGVVKQDRRGRLKLSRSNIDSTTLEALMAAYQEKREYDKTMLEQMVFYGQTGYCRWRVLLEHFGEQESIESCGHCDNCRAMASQRQIELPVQPKDPSIDADLPNRPRFNVGDRVRVPRYGVGKVMAFDSSTVTVAFRHDQNRCFHADYVKAA</sequence>
<proteinExistence type="inferred from homology"/>
<dbReference type="SMART" id="SM00487">
    <property type="entry name" value="DEXDc"/>
    <property type="match status" value="1"/>
</dbReference>
<dbReference type="Pfam" id="PF16124">
    <property type="entry name" value="RecQ_Zn_bind"/>
    <property type="match status" value="1"/>
</dbReference>
<evidence type="ECO:0000256" key="8">
    <source>
        <dbReference type="ARBA" id="ARBA00023235"/>
    </source>
</evidence>
<dbReference type="InterPro" id="IPR027417">
    <property type="entry name" value="P-loop_NTPase"/>
</dbReference>
<evidence type="ECO:0000313" key="16">
    <source>
        <dbReference type="Proteomes" id="UP001595791"/>
    </source>
</evidence>
<dbReference type="CDD" id="cd17920">
    <property type="entry name" value="DEXHc_RecQ"/>
    <property type="match status" value="1"/>
</dbReference>
<dbReference type="InterPro" id="IPR011545">
    <property type="entry name" value="DEAD/DEAH_box_helicase_dom"/>
</dbReference>
<evidence type="ECO:0000256" key="12">
    <source>
        <dbReference type="ARBA" id="ARBA00044550"/>
    </source>
</evidence>
<dbReference type="Pfam" id="PF00270">
    <property type="entry name" value="DEAD"/>
    <property type="match status" value="1"/>
</dbReference>
<dbReference type="InterPro" id="IPR001650">
    <property type="entry name" value="Helicase_C-like"/>
</dbReference>
<dbReference type="EMBL" id="JBHSBU010000001">
    <property type="protein sequence ID" value="MFC4159083.1"/>
    <property type="molecule type" value="Genomic_DNA"/>
</dbReference>
<dbReference type="PANTHER" id="PTHR13710:SF105">
    <property type="entry name" value="ATP-DEPENDENT DNA HELICASE Q1"/>
    <property type="match status" value="1"/>
</dbReference>
<protein>
    <recommendedName>
        <fullName evidence="11">ATP-dependent DNA helicase RecQ</fullName>
        <ecNumber evidence="10">5.6.2.4</ecNumber>
    </recommendedName>
    <alternativeName>
        <fullName evidence="12">DNA 3'-5' helicase RecQ</fullName>
    </alternativeName>
</protein>
<dbReference type="SMART" id="SM00490">
    <property type="entry name" value="HELICc"/>
    <property type="match status" value="1"/>
</dbReference>
<evidence type="ECO:0000256" key="6">
    <source>
        <dbReference type="ARBA" id="ARBA00022840"/>
    </source>
</evidence>
<feature type="domain" description="Helicase ATP-binding" evidence="13">
    <location>
        <begin position="33"/>
        <end position="201"/>
    </location>
</feature>
<evidence type="ECO:0000256" key="1">
    <source>
        <dbReference type="ARBA" id="ARBA00005446"/>
    </source>
</evidence>
<evidence type="ECO:0000256" key="9">
    <source>
        <dbReference type="ARBA" id="ARBA00034617"/>
    </source>
</evidence>
<dbReference type="PANTHER" id="PTHR13710">
    <property type="entry name" value="DNA HELICASE RECQ FAMILY MEMBER"/>
    <property type="match status" value="1"/>
</dbReference>
<dbReference type="RefSeq" id="WP_378162458.1">
    <property type="nucleotide sequence ID" value="NZ_JBHSBU010000001.1"/>
</dbReference>
<evidence type="ECO:0000259" key="13">
    <source>
        <dbReference type="PROSITE" id="PS51192"/>
    </source>
</evidence>
<evidence type="ECO:0000256" key="11">
    <source>
        <dbReference type="ARBA" id="ARBA00044535"/>
    </source>
</evidence>
<dbReference type="Gene3D" id="1.10.10.10">
    <property type="entry name" value="Winged helix-like DNA-binding domain superfamily/Winged helix DNA-binding domain"/>
    <property type="match status" value="1"/>
</dbReference>
<keyword evidence="4 15" id="KW-0378">Hydrolase</keyword>
<dbReference type="Gene3D" id="3.40.50.300">
    <property type="entry name" value="P-loop containing nucleotide triphosphate hydrolases"/>
    <property type="match status" value="2"/>
</dbReference>
<evidence type="ECO:0000313" key="15">
    <source>
        <dbReference type="EMBL" id="MFC4159083.1"/>
    </source>
</evidence>
<keyword evidence="16" id="KW-1185">Reference proteome</keyword>
<keyword evidence="5 15" id="KW-0347">Helicase</keyword>
<evidence type="ECO:0000256" key="5">
    <source>
        <dbReference type="ARBA" id="ARBA00022806"/>
    </source>
</evidence>
<evidence type="ECO:0000259" key="14">
    <source>
        <dbReference type="PROSITE" id="PS51194"/>
    </source>
</evidence>
<dbReference type="GO" id="GO:0003678">
    <property type="term" value="F:DNA helicase activity"/>
    <property type="evidence" value="ECO:0007669"/>
    <property type="project" value="UniProtKB-EC"/>
</dbReference>
<keyword evidence="3" id="KW-0547">Nucleotide-binding</keyword>
<dbReference type="Pfam" id="PF00271">
    <property type="entry name" value="Helicase_C"/>
    <property type="match status" value="1"/>
</dbReference>
<dbReference type="PROSITE" id="PS51192">
    <property type="entry name" value="HELICASE_ATP_BIND_1"/>
    <property type="match status" value="1"/>
</dbReference>
<evidence type="ECO:0000256" key="7">
    <source>
        <dbReference type="ARBA" id="ARBA00023125"/>
    </source>
</evidence>
<dbReference type="PROSITE" id="PS51194">
    <property type="entry name" value="HELICASE_CTER"/>
    <property type="match status" value="1"/>
</dbReference>
<gene>
    <name evidence="15" type="ORF">ACFOW7_06905</name>
</gene>
<evidence type="ECO:0000256" key="4">
    <source>
        <dbReference type="ARBA" id="ARBA00022801"/>
    </source>
</evidence>
<organism evidence="15 16">
    <name type="scientific">Chitinimonas lacunae</name>
    <dbReference type="NCBI Taxonomy" id="1963018"/>
    <lineage>
        <taxon>Bacteria</taxon>
        <taxon>Pseudomonadati</taxon>
        <taxon>Pseudomonadota</taxon>
        <taxon>Betaproteobacteria</taxon>
        <taxon>Neisseriales</taxon>
        <taxon>Chitinibacteraceae</taxon>
        <taxon>Chitinimonas</taxon>
    </lineage>
</organism>
<comment type="similarity">
    <text evidence="1">Belongs to the helicase family. RecQ subfamily.</text>
</comment>
<keyword evidence="8" id="KW-0413">Isomerase</keyword>
<keyword evidence="2" id="KW-0479">Metal-binding</keyword>
<keyword evidence="7" id="KW-0238">DNA-binding</keyword>
<dbReference type="InterPro" id="IPR032284">
    <property type="entry name" value="RecQ_Zn-bd"/>
</dbReference>
<accession>A0ABV8MPN8</accession>
<comment type="caution">
    <text evidence="15">The sequence shown here is derived from an EMBL/GenBank/DDBJ whole genome shotgun (WGS) entry which is preliminary data.</text>
</comment>
<keyword evidence="6" id="KW-0067">ATP-binding</keyword>
<evidence type="ECO:0000256" key="2">
    <source>
        <dbReference type="ARBA" id="ARBA00022723"/>
    </source>
</evidence>
<dbReference type="GO" id="GO:0016787">
    <property type="term" value="F:hydrolase activity"/>
    <property type="evidence" value="ECO:0007669"/>
    <property type="project" value="UniProtKB-KW"/>
</dbReference>
<dbReference type="InterPro" id="IPR004589">
    <property type="entry name" value="DNA_helicase_ATP-dep_RecQ"/>
</dbReference>
<feature type="domain" description="Helicase C-terminal" evidence="14">
    <location>
        <begin position="225"/>
        <end position="374"/>
    </location>
</feature>
<comment type="catalytic activity">
    <reaction evidence="9">
        <text>Couples ATP hydrolysis with the unwinding of duplex DNA by translocating in the 3'-5' direction.</text>
        <dbReference type="EC" id="5.6.2.4"/>
    </reaction>
</comment>
<dbReference type="Proteomes" id="UP001595791">
    <property type="component" value="Unassembled WGS sequence"/>
</dbReference>
<name>A0ABV8MPN8_9NEIS</name>
<reference evidence="16" key="1">
    <citation type="journal article" date="2019" name="Int. J. Syst. Evol. Microbiol.">
        <title>The Global Catalogue of Microorganisms (GCM) 10K type strain sequencing project: providing services to taxonomists for standard genome sequencing and annotation.</title>
        <authorList>
            <consortium name="The Broad Institute Genomics Platform"/>
            <consortium name="The Broad Institute Genome Sequencing Center for Infectious Disease"/>
            <person name="Wu L."/>
            <person name="Ma J."/>
        </authorList>
    </citation>
    <scope>NUCLEOTIDE SEQUENCE [LARGE SCALE GENOMIC DNA]</scope>
    <source>
        <strain evidence="16">LMG 29894</strain>
    </source>
</reference>
<evidence type="ECO:0000256" key="10">
    <source>
        <dbReference type="ARBA" id="ARBA00034808"/>
    </source>
</evidence>
<dbReference type="InterPro" id="IPR014001">
    <property type="entry name" value="Helicase_ATP-bd"/>
</dbReference>
<evidence type="ECO:0000256" key="3">
    <source>
        <dbReference type="ARBA" id="ARBA00022741"/>
    </source>
</evidence>